<feature type="region of interest" description="Disordered" evidence="1">
    <location>
        <begin position="112"/>
        <end position="147"/>
    </location>
</feature>
<accession>A0AAV7X158</accession>
<keyword evidence="3" id="KW-1185">Reference proteome</keyword>
<evidence type="ECO:0000313" key="3">
    <source>
        <dbReference type="Proteomes" id="UP001066276"/>
    </source>
</evidence>
<dbReference type="EMBL" id="JANPWB010000001">
    <property type="protein sequence ID" value="KAJ1218408.1"/>
    <property type="molecule type" value="Genomic_DNA"/>
</dbReference>
<feature type="compositionally biased region" description="Basic and acidic residues" evidence="1">
    <location>
        <begin position="121"/>
        <end position="136"/>
    </location>
</feature>
<dbReference type="AlphaFoldDB" id="A0AAV7X158"/>
<protein>
    <submittedName>
        <fullName evidence="2">Uncharacterized protein</fullName>
    </submittedName>
</protein>
<name>A0AAV7X158_PLEWA</name>
<reference evidence="2" key="1">
    <citation type="journal article" date="2022" name="bioRxiv">
        <title>Sequencing and chromosome-scale assembly of the giantPleurodeles waltlgenome.</title>
        <authorList>
            <person name="Brown T."/>
            <person name="Elewa A."/>
            <person name="Iarovenko S."/>
            <person name="Subramanian E."/>
            <person name="Araus A.J."/>
            <person name="Petzold A."/>
            <person name="Susuki M."/>
            <person name="Suzuki K.-i.T."/>
            <person name="Hayashi T."/>
            <person name="Toyoda A."/>
            <person name="Oliveira C."/>
            <person name="Osipova E."/>
            <person name="Leigh N.D."/>
            <person name="Simon A."/>
            <person name="Yun M.H."/>
        </authorList>
    </citation>
    <scope>NUCLEOTIDE SEQUENCE</scope>
    <source>
        <strain evidence="2">20211129_DDA</strain>
        <tissue evidence="2">Liver</tissue>
    </source>
</reference>
<comment type="caution">
    <text evidence="2">The sequence shown here is derived from an EMBL/GenBank/DDBJ whole genome shotgun (WGS) entry which is preliminary data.</text>
</comment>
<sequence>MTCAAMHEMEKRIIIYLKHNIFDSIAVNGIMVVERGRRTIMEKECGKRFPYLVSHPLWALAVCCPRRAINQDDAGTPQAVPRPHWPQSALYQPTLAWETRCTGAQGQDAADKGTSCVVPAQDHHSGANGSRREERGKRKLPSGPQRLSTRAAAASLNTCSGCSDRQFFGHLSGSLCTGPFGDRDTSAVPGCVTAGSGLMCLSSPDPCTSHARCSNELGRAGFFLGVLIPLLRHCSVCAMGLRQNTKTRHFVVYWRNCRVIDLLFIY</sequence>
<evidence type="ECO:0000256" key="1">
    <source>
        <dbReference type="SAM" id="MobiDB-lite"/>
    </source>
</evidence>
<proteinExistence type="predicted"/>
<gene>
    <name evidence="2" type="ORF">NDU88_005988</name>
</gene>
<dbReference type="Proteomes" id="UP001066276">
    <property type="component" value="Chromosome 1_1"/>
</dbReference>
<evidence type="ECO:0000313" key="2">
    <source>
        <dbReference type="EMBL" id="KAJ1218408.1"/>
    </source>
</evidence>
<organism evidence="2 3">
    <name type="scientific">Pleurodeles waltl</name>
    <name type="common">Iberian ribbed newt</name>
    <dbReference type="NCBI Taxonomy" id="8319"/>
    <lineage>
        <taxon>Eukaryota</taxon>
        <taxon>Metazoa</taxon>
        <taxon>Chordata</taxon>
        <taxon>Craniata</taxon>
        <taxon>Vertebrata</taxon>
        <taxon>Euteleostomi</taxon>
        <taxon>Amphibia</taxon>
        <taxon>Batrachia</taxon>
        <taxon>Caudata</taxon>
        <taxon>Salamandroidea</taxon>
        <taxon>Salamandridae</taxon>
        <taxon>Pleurodelinae</taxon>
        <taxon>Pleurodeles</taxon>
    </lineage>
</organism>